<dbReference type="Pfam" id="PF08281">
    <property type="entry name" value="Sigma70_r4_2"/>
    <property type="match status" value="1"/>
</dbReference>
<reference evidence="8" key="2">
    <citation type="journal article" date="2021" name="PeerJ">
        <title>Extensive microbial diversity within the chicken gut microbiome revealed by metagenomics and culture.</title>
        <authorList>
            <person name="Gilroy R."/>
            <person name="Ravi A."/>
            <person name="Getino M."/>
            <person name="Pursley I."/>
            <person name="Horton D.L."/>
            <person name="Alikhan N.F."/>
            <person name="Baker D."/>
            <person name="Gharbi K."/>
            <person name="Hall N."/>
            <person name="Watson M."/>
            <person name="Adriaenssens E.M."/>
            <person name="Foster-Nyarko E."/>
            <person name="Jarju S."/>
            <person name="Secka A."/>
            <person name="Antonio M."/>
            <person name="Oren A."/>
            <person name="Chaudhuri R.R."/>
            <person name="La Ragione R."/>
            <person name="Hildebrand F."/>
            <person name="Pallen M.J."/>
        </authorList>
    </citation>
    <scope>NUCLEOTIDE SEQUENCE</scope>
    <source>
        <strain evidence="8">ChiHjej9B8-7071</strain>
    </source>
</reference>
<reference evidence="8" key="1">
    <citation type="submission" date="2020-10" db="EMBL/GenBank/DDBJ databases">
        <authorList>
            <person name="Gilroy R."/>
        </authorList>
    </citation>
    <scope>NUCLEOTIDE SEQUENCE</scope>
    <source>
        <strain evidence="8">ChiHjej9B8-7071</strain>
    </source>
</reference>
<keyword evidence="2" id="KW-0805">Transcription regulation</keyword>
<dbReference type="InterPro" id="IPR014284">
    <property type="entry name" value="RNA_pol_sigma-70_dom"/>
</dbReference>
<keyword evidence="4" id="KW-0238">DNA-binding</keyword>
<keyword evidence="5" id="KW-0804">Transcription</keyword>
<evidence type="ECO:0000259" key="7">
    <source>
        <dbReference type="Pfam" id="PF08281"/>
    </source>
</evidence>
<dbReference type="Pfam" id="PF04542">
    <property type="entry name" value="Sigma70_r2"/>
    <property type="match status" value="1"/>
</dbReference>
<dbReference type="InterPro" id="IPR036388">
    <property type="entry name" value="WH-like_DNA-bd_sf"/>
</dbReference>
<sequence length="183" mass="21018">MATDQELLFALRREEPQALEAVIRAYSPYVSAVIEYQLGRNAARGDVEELSADVFFTLWQWRGRLQTDRLRGWLGATARNAARDFLRKRQLHTVAAEDYLTVSDESAQKLLEQAERTAIVKAALDGLEQQTREVFLRYYYYNQPIREIALATGLSETAVKSRLLRGRKKLKEQLTEGGYLCED</sequence>
<dbReference type="Proteomes" id="UP000824258">
    <property type="component" value="Unassembled WGS sequence"/>
</dbReference>
<evidence type="ECO:0000313" key="8">
    <source>
        <dbReference type="EMBL" id="HIR09533.1"/>
    </source>
</evidence>
<evidence type="ECO:0000256" key="1">
    <source>
        <dbReference type="ARBA" id="ARBA00010641"/>
    </source>
</evidence>
<evidence type="ECO:0000256" key="5">
    <source>
        <dbReference type="ARBA" id="ARBA00023163"/>
    </source>
</evidence>
<dbReference type="GO" id="GO:0006352">
    <property type="term" value="P:DNA-templated transcription initiation"/>
    <property type="evidence" value="ECO:0007669"/>
    <property type="project" value="InterPro"/>
</dbReference>
<name>A0A9D1D7D6_9FIRM</name>
<evidence type="ECO:0000256" key="2">
    <source>
        <dbReference type="ARBA" id="ARBA00023015"/>
    </source>
</evidence>
<dbReference type="Gene3D" id="1.10.1740.10">
    <property type="match status" value="1"/>
</dbReference>
<comment type="similarity">
    <text evidence="1">Belongs to the sigma-70 factor family. ECF subfamily.</text>
</comment>
<evidence type="ECO:0000313" key="9">
    <source>
        <dbReference type="Proteomes" id="UP000824258"/>
    </source>
</evidence>
<dbReference type="Gene3D" id="1.10.10.10">
    <property type="entry name" value="Winged helix-like DNA-binding domain superfamily/Winged helix DNA-binding domain"/>
    <property type="match status" value="1"/>
</dbReference>
<evidence type="ECO:0000256" key="3">
    <source>
        <dbReference type="ARBA" id="ARBA00023082"/>
    </source>
</evidence>
<gene>
    <name evidence="8" type="ORF">IAA70_03920</name>
</gene>
<dbReference type="InterPro" id="IPR013324">
    <property type="entry name" value="RNA_pol_sigma_r3/r4-like"/>
</dbReference>
<feature type="domain" description="RNA polymerase sigma-70 region 2" evidence="6">
    <location>
        <begin position="23"/>
        <end position="90"/>
    </location>
</feature>
<dbReference type="GO" id="GO:0003677">
    <property type="term" value="F:DNA binding"/>
    <property type="evidence" value="ECO:0007669"/>
    <property type="project" value="UniProtKB-KW"/>
</dbReference>
<dbReference type="SUPFAM" id="SSF88946">
    <property type="entry name" value="Sigma2 domain of RNA polymerase sigma factors"/>
    <property type="match status" value="1"/>
</dbReference>
<dbReference type="GO" id="GO:0016987">
    <property type="term" value="F:sigma factor activity"/>
    <property type="evidence" value="ECO:0007669"/>
    <property type="project" value="UniProtKB-KW"/>
</dbReference>
<comment type="caution">
    <text evidence="8">The sequence shown here is derived from an EMBL/GenBank/DDBJ whole genome shotgun (WGS) entry which is preliminary data.</text>
</comment>
<evidence type="ECO:0000256" key="4">
    <source>
        <dbReference type="ARBA" id="ARBA00023125"/>
    </source>
</evidence>
<dbReference type="SUPFAM" id="SSF88659">
    <property type="entry name" value="Sigma3 and sigma4 domains of RNA polymerase sigma factors"/>
    <property type="match status" value="1"/>
</dbReference>
<accession>A0A9D1D7D6</accession>
<dbReference type="AlphaFoldDB" id="A0A9D1D7D6"/>
<dbReference type="CDD" id="cd06171">
    <property type="entry name" value="Sigma70_r4"/>
    <property type="match status" value="1"/>
</dbReference>
<organism evidence="8 9">
    <name type="scientific">Candidatus Avoscillospira stercoripullorum</name>
    <dbReference type="NCBI Taxonomy" id="2840709"/>
    <lineage>
        <taxon>Bacteria</taxon>
        <taxon>Bacillati</taxon>
        <taxon>Bacillota</taxon>
        <taxon>Clostridia</taxon>
        <taxon>Eubacteriales</taxon>
        <taxon>Oscillospiraceae</taxon>
        <taxon>Oscillospiraceae incertae sedis</taxon>
        <taxon>Candidatus Avoscillospira</taxon>
    </lineage>
</organism>
<dbReference type="NCBIfam" id="TIGR02937">
    <property type="entry name" value="sigma70-ECF"/>
    <property type="match status" value="1"/>
</dbReference>
<feature type="domain" description="RNA polymerase sigma factor 70 region 4 type 2" evidence="7">
    <location>
        <begin position="120"/>
        <end position="170"/>
    </location>
</feature>
<evidence type="ECO:0000259" key="6">
    <source>
        <dbReference type="Pfam" id="PF04542"/>
    </source>
</evidence>
<keyword evidence="3" id="KW-0731">Sigma factor</keyword>
<dbReference type="EMBL" id="DVGD01000114">
    <property type="protein sequence ID" value="HIR09533.1"/>
    <property type="molecule type" value="Genomic_DNA"/>
</dbReference>
<dbReference type="InterPro" id="IPR013249">
    <property type="entry name" value="RNA_pol_sigma70_r4_t2"/>
</dbReference>
<dbReference type="PANTHER" id="PTHR43133:SF8">
    <property type="entry name" value="RNA POLYMERASE SIGMA FACTOR HI_1459-RELATED"/>
    <property type="match status" value="1"/>
</dbReference>
<protein>
    <submittedName>
        <fullName evidence="8">Sigma-70 family RNA polymerase sigma factor</fullName>
    </submittedName>
</protein>
<dbReference type="PANTHER" id="PTHR43133">
    <property type="entry name" value="RNA POLYMERASE ECF-TYPE SIGMA FACTO"/>
    <property type="match status" value="1"/>
</dbReference>
<dbReference type="InterPro" id="IPR039425">
    <property type="entry name" value="RNA_pol_sigma-70-like"/>
</dbReference>
<dbReference type="InterPro" id="IPR007627">
    <property type="entry name" value="RNA_pol_sigma70_r2"/>
</dbReference>
<proteinExistence type="inferred from homology"/>
<dbReference type="InterPro" id="IPR013325">
    <property type="entry name" value="RNA_pol_sigma_r2"/>
</dbReference>